<dbReference type="Pfam" id="PF03705">
    <property type="entry name" value="CheR_N"/>
    <property type="match status" value="1"/>
</dbReference>
<proteinExistence type="predicted"/>
<feature type="binding site" evidence="6">
    <location>
        <begin position="229"/>
        <end position="230"/>
    </location>
    <ligand>
        <name>S-adenosyl-L-methionine</name>
        <dbReference type="ChEBI" id="CHEBI:59789"/>
    </ligand>
</feature>
<dbReference type="PANTHER" id="PTHR24422:SF26">
    <property type="entry name" value="CHEMOTAXIS PROTEIN METHYLTRANSFERASE"/>
    <property type="match status" value="1"/>
</dbReference>
<feature type="binding site" evidence="6">
    <location>
        <position position="87"/>
    </location>
    <ligand>
        <name>S-adenosyl-L-methionine</name>
        <dbReference type="ChEBI" id="CHEBI:59789"/>
    </ligand>
</feature>
<feature type="domain" description="CheR-type methyltransferase" evidence="7">
    <location>
        <begin position="7"/>
        <end position="283"/>
    </location>
</feature>
<keyword evidence="9" id="KW-1185">Reference proteome</keyword>
<organism evidence="8 9">
    <name type="scientific">Xaviernesmea oryzae</name>
    <dbReference type="NCBI Taxonomy" id="464029"/>
    <lineage>
        <taxon>Bacteria</taxon>
        <taxon>Pseudomonadati</taxon>
        <taxon>Pseudomonadota</taxon>
        <taxon>Alphaproteobacteria</taxon>
        <taxon>Hyphomicrobiales</taxon>
        <taxon>Rhizobiaceae</taxon>
        <taxon>Rhizobium/Agrobacterium group</taxon>
        <taxon>Xaviernesmea</taxon>
    </lineage>
</organism>
<reference evidence="8 9" key="1">
    <citation type="submission" date="2016-09" db="EMBL/GenBank/DDBJ databases">
        <title>Rhizobium sp. nov., a novel species isolated from the rice rhizosphere.</title>
        <authorList>
            <person name="Zhao J."/>
            <person name="Zhang X."/>
        </authorList>
    </citation>
    <scope>NUCLEOTIDE SEQUENCE [LARGE SCALE GENOMIC DNA]</scope>
    <source>
        <strain evidence="8 9">1.7048</strain>
    </source>
</reference>
<keyword evidence="2 5" id="KW-0489">Methyltransferase</keyword>
<evidence type="ECO:0000259" key="7">
    <source>
        <dbReference type="PROSITE" id="PS50123"/>
    </source>
</evidence>
<comment type="caution">
    <text evidence="8">The sequence shown here is derived from an EMBL/GenBank/DDBJ whole genome shotgun (WGS) entry which is preliminary data.</text>
</comment>
<dbReference type="GO" id="GO:0032259">
    <property type="term" value="P:methylation"/>
    <property type="evidence" value="ECO:0007669"/>
    <property type="project" value="UniProtKB-KW"/>
</dbReference>
<dbReference type="AlphaFoldDB" id="A0A1Q9AST8"/>
<feature type="binding site" evidence="6">
    <location>
        <position position="127"/>
    </location>
    <ligand>
        <name>S-adenosyl-L-methionine</name>
        <dbReference type="ChEBI" id="CHEBI:59789"/>
    </ligand>
</feature>
<accession>A0A1Q9AST8</accession>
<evidence type="ECO:0000313" key="9">
    <source>
        <dbReference type="Proteomes" id="UP000186364"/>
    </source>
</evidence>
<name>A0A1Q9AST8_9HYPH</name>
<keyword evidence="3 5" id="KW-0808">Transferase</keyword>
<feature type="binding site" evidence="6">
    <location>
        <begin position="211"/>
        <end position="212"/>
    </location>
    <ligand>
        <name>S-adenosyl-L-methionine</name>
        <dbReference type="ChEBI" id="CHEBI:59789"/>
    </ligand>
</feature>
<protein>
    <recommendedName>
        <fullName evidence="5">Chemotaxis protein methyltransferase</fullName>
        <ecNumber evidence="5">2.1.1.80</ecNumber>
    </recommendedName>
</protein>
<dbReference type="SUPFAM" id="SSF47757">
    <property type="entry name" value="Chemotaxis receptor methyltransferase CheR, N-terminal domain"/>
    <property type="match status" value="1"/>
</dbReference>
<dbReference type="PROSITE" id="PS50123">
    <property type="entry name" value="CHER"/>
    <property type="match status" value="1"/>
</dbReference>
<feature type="binding site" evidence="6">
    <location>
        <position position="153"/>
    </location>
    <ligand>
        <name>S-adenosyl-L-methionine</name>
        <dbReference type="ChEBI" id="CHEBI:59789"/>
    </ligand>
</feature>
<dbReference type="InterPro" id="IPR050903">
    <property type="entry name" value="Bact_Chemotaxis_MeTrfase"/>
</dbReference>
<dbReference type="InterPro" id="IPR036804">
    <property type="entry name" value="CheR_N_sf"/>
</dbReference>
<dbReference type="PIRSF" id="PIRSF000410">
    <property type="entry name" value="CheR"/>
    <property type="match status" value="1"/>
</dbReference>
<dbReference type="InterPro" id="IPR029063">
    <property type="entry name" value="SAM-dependent_MTases_sf"/>
</dbReference>
<dbReference type="Pfam" id="PF01739">
    <property type="entry name" value="CheR"/>
    <property type="match status" value="1"/>
</dbReference>
<dbReference type="PANTHER" id="PTHR24422">
    <property type="entry name" value="CHEMOTAXIS PROTEIN METHYLTRANSFERASE"/>
    <property type="match status" value="1"/>
</dbReference>
<evidence type="ECO:0000313" key="8">
    <source>
        <dbReference type="EMBL" id="OLP58473.1"/>
    </source>
</evidence>
<dbReference type="Proteomes" id="UP000186364">
    <property type="component" value="Unassembled WGS sequence"/>
</dbReference>
<sequence length="283" mass="32475">MSEAAVRISADDRLSQQNFNRLSTFIFKYSGIKMPPSKITMLEGRLRRRLRATGYSNFDAYCQYLFKGDGLESETIHLIDAVTTNKTDFFRESNHFDYMASDVLPHFKALGTRKLRVWSSACSIGAEPYTLAMVLEDYRQQQRGPDYQILATDLSTDVLQRARKGIYSSDMVVPVPRAMRSRYVMTAIDPERDEVRIVPQLRANVGFMRLNLMDESYRVGEPMHIIFCRNVLIYFDKKTQQHVLSQLCECLAPGGYLFIGHSETVAGLTLPIRQIANTIFIRE</sequence>
<evidence type="ECO:0000256" key="2">
    <source>
        <dbReference type="ARBA" id="ARBA00022603"/>
    </source>
</evidence>
<evidence type="ECO:0000256" key="1">
    <source>
        <dbReference type="ARBA" id="ARBA00001541"/>
    </source>
</evidence>
<evidence type="ECO:0000256" key="4">
    <source>
        <dbReference type="ARBA" id="ARBA00022691"/>
    </source>
</evidence>
<gene>
    <name evidence="8" type="ORF">BJF93_16500</name>
</gene>
<comment type="function">
    <text evidence="5">Methylation of the membrane-bound methyl-accepting chemotaxis proteins (MCP) to form gamma-glutamyl methyl ester residues in MCP.</text>
</comment>
<dbReference type="SUPFAM" id="SSF53335">
    <property type="entry name" value="S-adenosyl-L-methionine-dependent methyltransferases"/>
    <property type="match status" value="1"/>
</dbReference>
<dbReference type="Gene3D" id="3.40.50.150">
    <property type="entry name" value="Vaccinia Virus protein VP39"/>
    <property type="match status" value="1"/>
</dbReference>
<dbReference type="OrthoDB" id="9816309at2"/>
<dbReference type="RefSeq" id="WP_075628898.1">
    <property type="nucleotide sequence ID" value="NZ_FOAM01000003.1"/>
</dbReference>
<dbReference type="InterPro" id="IPR000780">
    <property type="entry name" value="CheR_MeTrfase"/>
</dbReference>
<dbReference type="PRINTS" id="PR00996">
    <property type="entry name" value="CHERMTFRASE"/>
</dbReference>
<dbReference type="SMART" id="SM00138">
    <property type="entry name" value="MeTrc"/>
    <property type="match status" value="1"/>
</dbReference>
<dbReference type="Gene3D" id="1.10.155.10">
    <property type="entry name" value="Chemotaxis receptor methyltransferase CheR, N-terminal domain"/>
    <property type="match status" value="1"/>
</dbReference>
<evidence type="ECO:0000256" key="6">
    <source>
        <dbReference type="PIRSR" id="PIRSR000410-1"/>
    </source>
</evidence>
<evidence type="ECO:0000256" key="3">
    <source>
        <dbReference type="ARBA" id="ARBA00022679"/>
    </source>
</evidence>
<keyword evidence="4 5" id="KW-0949">S-adenosyl-L-methionine</keyword>
<dbReference type="EMBL" id="MKIP01000057">
    <property type="protein sequence ID" value="OLP58473.1"/>
    <property type="molecule type" value="Genomic_DNA"/>
</dbReference>
<dbReference type="GO" id="GO:0008983">
    <property type="term" value="F:protein-glutamate O-methyltransferase activity"/>
    <property type="evidence" value="ECO:0007669"/>
    <property type="project" value="UniProtKB-EC"/>
</dbReference>
<dbReference type="InterPro" id="IPR026024">
    <property type="entry name" value="Chemotaxis_MeTrfase_CheR"/>
</dbReference>
<dbReference type="EC" id="2.1.1.80" evidence="5"/>
<comment type="catalytic activity">
    <reaction evidence="1 5">
        <text>L-glutamyl-[protein] + S-adenosyl-L-methionine = [protein]-L-glutamate 5-O-methyl ester + S-adenosyl-L-homocysteine</text>
        <dbReference type="Rhea" id="RHEA:24452"/>
        <dbReference type="Rhea" id="RHEA-COMP:10208"/>
        <dbReference type="Rhea" id="RHEA-COMP:10311"/>
        <dbReference type="ChEBI" id="CHEBI:29973"/>
        <dbReference type="ChEBI" id="CHEBI:57856"/>
        <dbReference type="ChEBI" id="CHEBI:59789"/>
        <dbReference type="ChEBI" id="CHEBI:82795"/>
        <dbReference type="EC" id="2.1.1.80"/>
    </reaction>
</comment>
<dbReference type="InterPro" id="IPR022642">
    <property type="entry name" value="CheR_C"/>
</dbReference>
<dbReference type="InterPro" id="IPR022641">
    <property type="entry name" value="CheR_N"/>
</dbReference>
<feature type="binding site" evidence="6">
    <location>
        <position position="91"/>
    </location>
    <ligand>
        <name>S-adenosyl-L-methionine</name>
        <dbReference type="ChEBI" id="CHEBI:59789"/>
    </ligand>
</feature>
<evidence type="ECO:0000256" key="5">
    <source>
        <dbReference type="PIRNR" id="PIRNR000410"/>
    </source>
</evidence>
<feature type="binding site" evidence="6">
    <location>
        <position position="85"/>
    </location>
    <ligand>
        <name>S-adenosyl-L-methionine</name>
        <dbReference type="ChEBI" id="CHEBI:59789"/>
    </ligand>
</feature>